<dbReference type="Proteomes" id="UP001221757">
    <property type="component" value="Unassembled WGS sequence"/>
</dbReference>
<dbReference type="AlphaFoldDB" id="A0AAD7DJS0"/>
<comment type="caution">
    <text evidence="1">The sequence shown here is derived from an EMBL/GenBank/DDBJ whole genome shotgun (WGS) entry which is preliminary data.</text>
</comment>
<dbReference type="EMBL" id="JARKIE010000049">
    <property type="protein sequence ID" value="KAJ7692880.1"/>
    <property type="molecule type" value="Genomic_DNA"/>
</dbReference>
<name>A0AAD7DJS0_MYCRO</name>
<sequence length="230" mass="25891">MPGSKSVVFYTDLADNRKRLNFATDIVLTLAPADSDRLPKAANPLAWKVFRFDPNFPVQHTAIWHQESGFSLVVEHEDGTMSTRTQKQIVEPKHMTSFDDSGYGQSWSEPMKKQDAPTIVAFNNCAIPILFSLCSVDTSQDSPIFSPVYSLGSVAYEEKVECQTPMILQAYAVTGYKESQLFKVSDKQHFLLKDHKSDPKPLNMEDAQKYTVFRVYSHTSGRPMVEKVSG</sequence>
<accession>A0AAD7DJS0</accession>
<proteinExistence type="predicted"/>
<keyword evidence="2" id="KW-1185">Reference proteome</keyword>
<gene>
    <name evidence="1" type="ORF">B0H17DRAFT_512661</name>
</gene>
<evidence type="ECO:0000313" key="1">
    <source>
        <dbReference type="EMBL" id="KAJ7692880.1"/>
    </source>
</evidence>
<reference evidence="1" key="1">
    <citation type="submission" date="2023-03" db="EMBL/GenBank/DDBJ databases">
        <title>Massive genome expansion in bonnet fungi (Mycena s.s.) driven by repeated elements and novel gene families across ecological guilds.</title>
        <authorList>
            <consortium name="Lawrence Berkeley National Laboratory"/>
            <person name="Harder C.B."/>
            <person name="Miyauchi S."/>
            <person name="Viragh M."/>
            <person name="Kuo A."/>
            <person name="Thoen E."/>
            <person name="Andreopoulos B."/>
            <person name="Lu D."/>
            <person name="Skrede I."/>
            <person name="Drula E."/>
            <person name="Henrissat B."/>
            <person name="Morin E."/>
            <person name="Kohler A."/>
            <person name="Barry K."/>
            <person name="LaButti K."/>
            <person name="Morin E."/>
            <person name="Salamov A."/>
            <person name="Lipzen A."/>
            <person name="Mereny Z."/>
            <person name="Hegedus B."/>
            <person name="Baldrian P."/>
            <person name="Stursova M."/>
            <person name="Weitz H."/>
            <person name="Taylor A."/>
            <person name="Grigoriev I.V."/>
            <person name="Nagy L.G."/>
            <person name="Martin F."/>
            <person name="Kauserud H."/>
        </authorList>
    </citation>
    <scope>NUCLEOTIDE SEQUENCE</scope>
    <source>
        <strain evidence="1">CBHHK067</strain>
    </source>
</reference>
<organism evidence="1 2">
    <name type="scientific">Mycena rosella</name>
    <name type="common">Pink bonnet</name>
    <name type="synonym">Agaricus rosellus</name>
    <dbReference type="NCBI Taxonomy" id="1033263"/>
    <lineage>
        <taxon>Eukaryota</taxon>
        <taxon>Fungi</taxon>
        <taxon>Dikarya</taxon>
        <taxon>Basidiomycota</taxon>
        <taxon>Agaricomycotina</taxon>
        <taxon>Agaricomycetes</taxon>
        <taxon>Agaricomycetidae</taxon>
        <taxon>Agaricales</taxon>
        <taxon>Marasmiineae</taxon>
        <taxon>Mycenaceae</taxon>
        <taxon>Mycena</taxon>
    </lineage>
</organism>
<protein>
    <submittedName>
        <fullName evidence="1">Uncharacterized protein</fullName>
    </submittedName>
</protein>
<evidence type="ECO:0000313" key="2">
    <source>
        <dbReference type="Proteomes" id="UP001221757"/>
    </source>
</evidence>